<dbReference type="EMBL" id="PYDT01000004">
    <property type="protein sequence ID" value="THU64871.1"/>
    <property type="molecule type" value="Genomic_DNA"/>
</dbReference>
<comment type="caution">
    <text evidence="6">The sequence shown here is derived from an EMBL/GenBank/DDBJ whole genome shotgun (WGS) entry which is preliminary data.</text>
</comment>
<keyword evidence="7" id="KW-1185">Reference proteome</keyword>
<feature type="compositionally biased region" description="Low complexity" evidence="4">
    <location>
        <begin position="369"/>
        <end position="380"/>
    </location>
</feature>
<dbReference type="InterPro" id="IPR017441">
    <property type="entry name" value="Protein_kinase_ATP_BS"/>
</dbReference>
<accession>A0A4S8JS03</accession>
<dbReference type="AlphaFoldDB" id="A0A4S8JS03"/>
<evidence type="ECO:0000313" key="6">
    <source>
        <dbReference type="EMBL" id="THU64871.1"/>
    </source>
</evidence>
<feature type="region of interest" description="Disordered" evidence="4">
    <location>
        <begin position="369"/>
        <end position="395"/>
    </location>
</feature>
<dbReference type="InterPro" id="IPR056281">
    <property type="entry name" value="MIT_ATG1a/b/c"/>
</dbReference>
<dbReference type="GO" id="GO:0005737">
    <property type="term" value="C:cytoplasm"/>
    <property type="evidence" value="ECO:0007669"/>
    <property type="project" value="TreeGrafter"/>
</dbReference>
<keyword evidence="1 3" id="KW-0547">Nucleotide-binding</keyword>
<dbReference type="SUPFAM" id="SSF56112">
    <property type="entry name" value="Protein kinase-like (PK-like)"/>
    <property type="match status" value="1"/>
</dbReference>
<evidence type="ECO:0000256" key="2">
    <source>
        <dbReference type="ARBA" id="ARBA00022840"/>
    </source>
</evidence>
<dbReference type="Pfam" id="PF00069">
    <property type="entry name" value="Pkinase"/>
    <property type="match status" value="1"/>
</dbReference>
<evidence type="ECO:0000256" key="1">
    <source>
        <dbReference type="ARBA" id="ARBA00022741"/>
    </source>
</evidence>
<feature type="compositionally biased region" description="Polar residues" evidence="4">
    <location>
        <begin position="386"/>
        <end position="395"/>
    </location>
</feature>
<feature type="binding site" evidence="3">
    <location>
        <position position="47"/>
    </location>
    <ligand>
        <name>ATP</name>
        <dbReference type="ChEBI" id="CHEBI:30616"/>
    </ligand>
</feature>
<evidence type="ECO:0000259" key="5">
    <source>
        <dbReference type="PROSITE" id="PS50011"/>
    </source>
</evidence>
<protein>
    <recommendedName>
        <fullName evidence="5">Protein kinase domain-containing protein</fullName>
    </recommendedName>
</protein>
<dbReference type="PANTHER" id="PTHR24348">
    <property type="entry name" value="SERINE/THREONINE-PROTEIN KINASE UNC-51-RELATED"/>
    <property type="match status" value="1"/>
</dbReference>
<gene>
    <name evidence="6" type="ORF">C4D60_Mb01t31040</name>
</gene>
<dbReference type="GO" id="GO:0004674">
    <property type="term" value="F:protein serine/threonine kinase activity"/>
    <property type="evidence" value="ECO:0007669"/>
    <property type="project" value="InterPro"/>
</dbReference>
<dbReference type="Gene3D" id="1.10.510.10">
    <property type="entry name" value="Transferase(Phosphotransferase) domain 1"/>
    <property type="match status" value="2"/>
</dbReference>
<keyword evidence="2 3" id="KW-0067">ATP-binding</keyword>
<dbReference type="InterPro" id="IPR011009">
    <property type="entry name" value="Kinase-like_dom_sf"/>
</dbReference>
<sequence length="657" mass="72183">MASTSGGVARGRRLVGDYIIDRQIGAGAFSTVWLARHRIQGTEVAVKEIAMSRLSEKLQRSLLSEVSILGRISHPNIIALYDFIQIPGRIYLVLELCRGGDLSLYIQSHGRVSEATAMYFMKQLASGLQVLRANNVIHRDLKPQADLWSVGVIFYQLVTGKTPFTANNQIENIVNAKQLCFPSHHNLSSDCMDLCQKLLRPNAVERLTFEEFFNHQFLSKQPPVDIAGMIYREHESIPLVECSRTRSIGENSHDDCLLFPLDEESIRKKRNLSHSMLKGTVRLDSGFSVDIGHKNRICSPSEVVAISSGYGGHRHDSRESPGVNAKDIFFMVQKPPSSSSKDSAAVDSLELVDQDYVLVPGPPLLMSLSSVSPSRPSNSPCKSEGSPITSPNIRASSAPMPISGAAVSNAPAIRSLGSCGSPASETSHGSIDMSDAVEQPSGHFMTRIRSLQQFASVITDVVKEKIENGKRLEAFSVQLVVLAIWRQALHISHAHDASGMEASPSHEVKTQKNCISKTVEYINCTSSQALDAISSEIQRNFLLGVEYGEELSWEIRQMAVATKLPDAMEIIFQSALALGRQGGVDEMMGNTESASSRYSKAVCLLCFLLVEAPSLVLSPPFSLTNSDRCRLRLYIEVINNRRGQSQLQRTVIKHEGH</sequence>
<dbReference type="Pfam" id="PF24497">
    <property type="entry name" value="MIT_ATG1"/>
    <property type="match status" value="1"/>
</dbReference>
<dbReference type="FunFam" id="3.30.200.20:FF:000042">
    <property type="entry name" value="Aurora kinase A"/>
    <property type="match status" value="1"/>
</dbReference>
<evidence type="ECO:0000256" key="3">
    <source>
        <dbReference type="PROSITE-ProRule" id="PRU10141"/>
    </source>
</evidence>
<dbReference type="InterPro" id="IPR045269">
    <property type="entry name" value="Atg1-like"/>
</dbReference>
<dbReference type="GO" id="GO:0010506">
    <property type="term" value="P:regulation of autophagy"/>
    <property type="evidence" value="ECO:0007669"/>
    <property type="project" value="InterPro"/>
</dbReference>
<dbReference type="GO" id="GO:0005524">
    <property type="term" value="F:ATP binding"/>
    <property type="evidence" value="ECO:0007669"/>
    <property type="project" value="UniProtKB-UniRule"/>
</dbReference>
<feature type="domain" description="Protein kinase" evidence="5">
    <location>
        <begin position="18"/>
        <end position="218"/>
    </location>
</feature>
<dbReference type="PANTHER" id="PTHR24348:SF68">
    <property type="entry name" value="SERINE_THREONINE-PROTEIN KINASE ATG1C"/>
    <property type="match status" value="1"/>
</dbReference>
<dbReference type="PROSITE" id="PS50011">
    <property type="entry name" value="PROTEIN_KINASE_DOM"/>
    <property type="match status" value="1"/>
</dbReference>
<organism evidence="6 7">
    <name type="scientific">Musa balbisiana</name>
    <name type="common">Banana</name>
    <dbReference type="NCBI Taxonomy" id="52838"/>
    <lineage>
        <taxon>Eukaryota</taxon>
        <taxon>Viridiplantae</taxon>
        <taxon>Streptophyta</taxon>
        <taxon>Embryophyta</taxon>
        <taxon>Tracheophyta</taxon>
        <taxon>Spermatophyta</taxon>
        <taxon>Magnoliopsida</taxon>
        <taxon>Liliopsida</taxon>
        <taxon>Zingiberales</taxon>
        <taxon>Musaceae</taxon>
        <taxon>Musa</taxon>
    </lineage>
</organism>
<dbReference type="STRING" id="52838.A0A4S8JS03"/>
<dbReference type="PROSITE" id="PS00107">
    <property type="entry name" value="PROTEIN_KINASE_ATP"/>
    <property type="match status" value="1"/>
</dbReference>
<evidence type="ECO:0000313" key="7">
    <source>
        <dbReference type="Proteomes" id="UP000317650"/>
    </source>
</evidence>
<evidence type="ECO:0000256" key="4">
    <source>
        <dbReference type="SAM" id="MobiDB-lite"/>
    </source>
</evidence>
<proteinExistence type="predicted"/>
<reference evidence="6 7" key="1">
    <citation type="journal article" date="2019" name="Nat. Plants">
        <title>Genome sequencing of Musa balbisiana reveals subgenome evolution and function divergence in polyploid bananas.</title>
        <authorList>
            <person name="Yao X."/>
        </authorList>
    </citation>
    <scope>NUCLEOTIDE SEQUENCE [LARGE SCALE GENOMIC DNA]</scope>
    <source>
        <strain evidence="7">cv. DH-PKW</strain>
        <tissue evidence="6">Leaves</tissue>
    </source>
</reference>
<dbReference type="Proteomes" id="UP000317650">
    <property type="component" value="Chromosome 1"/>
</dbReference>
<name>A0A4S8JS03_MUSBA</name>
<dbReference type="InterPro" id="IPR000719">
    <property type="entry name" value="Prot_kinase_dom"/>
</dbReference>